<dbReference type="PROSITE" id="PS50089">
    <property type="entry name" value="ZF_RING_2"/>
    <property type="match status" value="1"/>
</dbReference>
<keyword evidence="9" id="KW-0833">Ubl conjugation pathway</keyword>
<keyword evidence="8 13" id="KW-0863">Zinc-finger</keyword>
<keyword evidence="5" id="KW-0808">Transferase</keyword>
<keyword evidence="12 15" id="KW-0472">Membrane</keyword>
<keyword evidence="18" id="KW-1185">Reference proteome</keyword>
<evidence type="ECO:0000256" key="10">
    <source>
        <dbReference type="ARBA" id="ARBA00022833"/>
    </source>
</evidence>
<evidence type="ECO:0000256" key="2">
    <source>
        <dbReference type="ARBA" id="ARBA00004167"/>
    </source>
</evidence>
<dbReference type="GO" id="GO:0061630">
    <property type="term" value="F:ubiquitin protein ligase activity"/>
    <property type="evidence" value="ECO:0007669"/>
    <property type="project" value="UniProtKB-EC"/>
</dbReference>
<evidence type="ECO:0000259" key="16">
    <source>
        <dbReference type="PROSITE" id="PS50089"/>
    </source>
</evidence>
<sequence>MGFCRNLGLCLSELPHVAVPVPSPTPLAAPSPSYAALRPSVAIIVGVLTTTFSITSLLLLYAKHCKNNPHSGGFGPSSSSGATAAPRRNSGLSPALIDSLPAFRFSSLRCPSSKTSLLDCAVCLSSFLPSDPLRLLPRCRHAFHLDCLDTWLSAHSTCPLCRSPVSPDDLLLLPPIPHLESDKPPRRVSGRHSSAGEKSTSALIDIDPRSRRSADSAAVSHRKDGLLPVEHAEKRFAHRIIVSNGDPTQERWSDLRPSDLLFLRSEMIITESGRFSASRARASADGRIVNGLRSVSEITGVSRGGRVISRRAEEERTMRRWLGFAARRTFRWLGRRGSGGGGNDPNG</sequence>
<evidence type="ECO:0000256" key="7">
    <source>
        <dbReference type="ARBA" id="ARBA00022723"/>
    </source>
</evidence>
<comment type="catalytic activity">
    <reaction evidence="1">
        <text>S-ubiquitinyl-[E2 ubiquitin-conjugating enzyme]-L-cysteine + [acceptor protein]-L-lysine = [E2 ubiquitin-conjugating enzyme]-L-cysteine + N(6)-ubiquitinyl-[acceptor protein]-L-lysine.</text>
        <dbReference type="EC" id="2.3.2.27"/>
    </reaction>
</comment>
<evidence type="ECO:0000256" key="13">
    <source>
        <dbReference type="PROSITE-ProRule" id="PRU00175"/>
    </source>
</evidence>
<dbReference type="SUPFAM" id="SSF57850">
    <property type="entry name" value="RING/U-box"/>
    <property type="match status" value="1"/>
</dbReference>
<keyword evidence="10" id="KW-0862">Zinc</keyword>
<gene>
    <name evidence="17" type="ORF">J5N97_003462</name>
</gene>
<keyword evidence="11 15" id="KW-1133">Transmembrane helix</keyword>
<evidence type="ECO:0000256" key="5">
    <source>
        <dbReference type="ARBA" id="ARBA00022679"/>
    </source>
</evidence>
<proteinExistence type="predicted"/>
<dbReference type="CDD" id="cd16461">
    <property type="entry name" value="RING-H2_EL5-like"/>
    <property type="match status" value="1"/>
</dbReference>
<dbReference type="InterPro" id="IPR013083">
    <property type="entry name" value="Znf_RING/FYVE/PHD"/>
</dbReference>
<keyword evidence="6 15" id="KW-0812">Transmembrane</keyword>
<name>A0A9D5D4Q3_9LILI</name>
<dbReference type="GO" id="GO:0008270">
    <property type="term" value="F:zinc ion binding"/>
    <property type="evidence" value="ECO:0007669"/>
    <property type="project" value="UniProtKB-KW"/>
</dbReference>
<dbReference type="OrthoDB" id="8062037at2759"/>
<feature type="region of interest" description="Disordered" evidence="14">
    <location>
        <begin position="176"/>
        <end position="202"/>
    </location>
</feature>
<dbReference type="GO" id="GO:0016020">
    <property type="term" value="C:membrane"/>
    <property type="evidence" value="ECO:0007669"/>
    <property type="project" value="UniProtKB-SubCell"/>
</dbReference>
<feature type="domain" description="RING-type" evidence="16">
    <location>
        <begin position="120"/>
        <end position="162"/>
    </location>
</feature>
<evidence type="ECO:0000256" key="14">
    <source>
        <dbReference type="SAM" id="MobiDB-lite"/>
    </source>
</evidence>
<keyword evidence="7" id="KW-0479">Metal-binding</keyword>
<dbReference type="InterPro" id="IPR001841">
    <property type="entry name" value="Znf_RING"/>
</dbReference>
<dbReference type="EMBL" id="JAGGNH010000001">
    <property type="protein sequence ID" value="KAJ0985106.1"/>
    <property type="molecule type" value="Genomic_DNA"/>
</dbReference>
<evidence type="ECO:0000256" key="8">
    <source>
        <dbReference type="ARBA" id="ARBA00022771"/>
    </source>
</evidence>
<evidence type="ECO:0000256" key="15">
    <source>
        <dbReference type="SAM" id="Phobius"/>
    </source>
</evidence>
<dbReference type="Gene3D" id="3.30.40.10">
    <property type="entry name" value="Zinc/RING finger domain, C3HC4 (zinc finger)"/>
    <property type="match status" value="1"/>
</dbReference>
<dbReference type="SMART" id="SM01197">
    <property type="entry name" value="FANCL_C"/>
    <property type="match status" value="1"/>
</dbReference>
<reference evidence="17" key="2">
    <citation type="journal article" date="2022" name="Hortic Res">
        <title>The genome of Dioscorea zingiberensis sheds light on the biosynthesis, origin and evolution of the medicinally important diosgenin saponins.</title>
        <authorList>
            <person name="Li Y."/>
            <person name="Tan C."/>
            <person name="Li Z."/>
            <person name="Guo J."/>
            <person name="Li S."/>
            <person name="Chen X."/>
            <person name="Wang C."/>
            <person name="Dai X."/>
            <person name="Yang H."/>
            <person name="Song W."/>
            <person name="Hou L."/>
            <person name="Xu J."/>
            <person name="Tong Z."/>
            <person name="Xu A."/>
            <person name="Yuan X."/>
            <person name="Wang W."/>
            <person name="Yang Q."/>
            <person name="Chen L."/>
            <person name="Sun Z."/>
            <person name="Wang K."/>
            <person name="Pan B."/>
            <person name="Chen J."/>
            <person name="Bao Y."/>
            <person name="Liu F."/>
            <person name="Qi X."/>
            <person name="Gang D.R."/>
            <person name="Wen J."/>
            <person name="Li J."/>
        </authorList>
    </citation>
    <scope>NUCLEOTIDE SEQUENCE</scope>
    <source>
        <strain evidence="17">Dzin_1.0</strain>
    </source>
</reference>
<comment type="caution">
    <text evidence="17">The sequence shown here is derived from an EMBL/GenBank/DDBJ whole genome shotgun (WGS) entry which is preliminary data.</text>
</comment>
<protein>
    <recommendedName>
        <fullName evidence="4">RING-type E3 ubiquitin transferase</fullName>
        <ecNumber evidence="4">2.3.2.27</ecNumber>
    </recommendedName>
</protein>
<evidence type="ECO:0000256" key="4">
    <source>
        <dbReference type="ARBA" id="ARBA00012483"/>
    </source>
</evidence>
<dbReference type="EC" id="2.3.2.27" evidence="4"/>
<dbReference type="FunFam" id="3.30.40.10:FF:000187">
    <property type="entry name" value="E3 ubiquitin-protein ligase ATL6"/>
    <property type="match status" value="1"/>
</dbReference>
<dbReference type="SMART" id="SM00184">
    <property type="entry name" value="RING"/>
    <property type="match status" value="1"/>
</dbReference>
<dbReference type="PANTHER" id="PTHR46539:SF2">
    <property type="entry name" value="RING-H2 FINGER PROTEIN ATL43"/>
    <property type="match status" value="1"/>
</dbReference>
<reference evidence="17" key="1">
    <citation type="submission" date="2021-03" db="EMBL/GenBank/DDBJ databases">
        <authorList>
            <person name="Li Z."/>
            <person name="Yang C."/>
        </authorList>
    </citation>
    <scope>NUCLEOTIDE SEQUENCE</scope>
    <source>
        <strain evidence="17">Dzin_1.0</strain>
        <tissue evidence="17">Leaf</tissue>
    </source>
</reference>
<evidence type="ECO:0000256" key="9">
    <source>
        <dbReference type="ARBA" id="ARBA00022786"/>
    </source>
</evidence>
<comment type="subcellular location">
    <subcellularLocation>
        <location evidence="2">Membrane</location>
        <topology evidence="2">Single-pass membrane protein</topology>
    </subcellularLocation>
</comment>
<evidence type="ECO:0000256" key="12">
    <source>
        <dbReference type="ARBA" id="ARBA00023136"/>
    </source>
</evidence>
<evidence type="ECO:0000256" key="3">
    <source>
        <dbReference type="ARBA" id="ARBA00004906"/>
    </source>
</evidence>
<organism evidence="17 18">
    <name type="scientific">Dioscorea zingiberensis</name>
    <dbReference type="NCBI Taxonomy" id="325984"/>
    <lineage>
        <taxon>Eukaryota</taxon>
        <taxon>Viridiplantae</taxon>
        <taxon>Streptophyta</taxon>
        <taxon>Embryophyta</taxon>
        <taxon>Tracheophyta</taxon>
        <taxon>Spermatophyta</taxon>
        <taxon>Magnoliopsida</taxon>
        <taxon>Liliopsida</taxon>
        <taxon>Dioscoreales</taxon>
        <taxon>Dioscoreaceae</taxon>
        <taxon>Dioscorea</taxon>
    </lineage>
</organism>
<evidence type="ECO:0000313" key="18">
    <source>
        <dbReference type="Proteomes" id="UP001085076"/>
    </source>
</evidence>
<evidence type="ECO:0000256" key="6">
    <source>
        <dbReference type="ARBA" id="ARBA00022692"/>
    </source>
</evidence>
<dbReference type="Pfam" id="PF13639">
    <property type="entry name" value="zf-RING_2"/>
    <property type="match status" value="1"/>
</dbReference>
<evidence type="ECO:0000313" key="17">
    <source>
        <dbReference type="EMBL" id="KAJ0985106.1"/>
    </source>
</evidence>
<feature type="transmembrane region" description="Helical" evidence="15">
    <location>
        <begin position="41"/>
        <end position="62"/>
    </location>
</feature>
<dbReference type="Proteomes" id="UP001085076">
    <property type="component" value="Miscellaneous, Linkage group lg01"/>
</dbReference>
<dbReference type="AlphaFoldDB" id="A0A9D5D4Q3"/>
<evidence type="ECO:0000256" key="11">
    <source>
        <dbReference type="ARBA" id="ARBA00022989"/>
    </source>
</evidence>
<evidence type="ECO:0000256" key="1">
    <source>
        <dbReference type="ARBA" id="ARBA00000900"/>
    </source>
</evidence>
<dbReference type="PANTHER" id="PTHR46539">
    <property type="entry name" value="E3 UBIQUITIN-PROTEIN LIGASE ATL42"/>
    <property type="match status" value="1"/>
</dbReference>
<comment type="pathway">
    <text evidence="3">Protein modification; protein ubiquitination.</text>
</comment>
<accession>A0A9D5D4Q3</accession>